<dbReference type="RefSeq" id="WP_173811652.1">
    <property type="nucleotide sequence ID" value="NZ_JABSNP010000022.1"/>
</dbReference>
<evidence type="ECO:0000313" key="1">
    <source>
        <dbReference type="EMBL" id="NRT20888.1"/>
    </source>
</evidence>
<sequence length="758" mass="80267">MKTIFTRLITIFCFARGGPMALVLAGLLGLAGPARATHIVGGELELEHVSGATYILRMNLYFDAVNGQPGALDNELTASIFDRTTNARKLDVVLPLTTSSYVNYTNPACTVPVLSTRKLVYAQTIQLPAGTYGSPGGYYAAVERCCRNNTISNIELPFAAAQTFYLEFPGVVRGGQPFVDSTPRIFPPLADYACRNELFYYDFGGTDADGDSLAYDLVTPLNGHSNTVVPKPAQAAPAPYAPIDWKPGRSAQDQIPGTPTLQIDGRTGRLTVRPSTLGLFVFGVRCAEYRRGEKIGECRRDFQLMVLNCPANNPPSVLVLPQAAGHPAPYRPGRDTLRLRPGGDHCYQLRFTDPDPGSTLTLSLHPVNFAGNLPTFAATAPTTGRVHAAGAPDTLTATLCFPDCLNSRGKVFLLDVIVADDGCSLPRRDTVRVAFIATPPPNGPPVISSTAGPALPLHARVGDVVSFDLVASDPDNDALTLAMTGGDFAPAAVGAALAQGGAGGRVQGRFTWRVPCAAVRAAPYVFTFTAAAAPCGEPQAAALAVPVVVDYANAAPVLAATLPPPPPADGPPPVVRLALGGTYAATLSGTDADRDGLTMTATGRGFDLAAAGMYFAAQNGTGQASGTFRWEASCAAVGLPQPLIVDFGLVDATCRPLPQTRAVRFEVAKPDSAAVTLYNVITPNGDAQNETFRLPGLPPNFCNAEFASLKIFSRWGQQVYETADRDFRWGGQGSAGLYYYVVAYTDGRRYKGWLEVLR</sequence>
<reference evidence="1 2" key="1">
    <citation type="submission" date="2020-05" db="EMBL/GenBank/DDBJ databases">
        <title>Genomic Encyclopedia of Type Strains, Phase IV (KMG-V): Genome sequencing to study the core and pangenomes of soil and plant-associated prokaryotes.</title>
        <authorList>
            <person name="Whitman W."/>
        </authorList>
    </citation>
    <scope>NUCLEOTIDE SEQUENCE [LARGE SCALE GENOMIC DNA]</scope>
    <source>
        <strain evidence="1 2">9A</strain>
    </source>
</reference>
<evidence type="ECO:0000313" key="2">
    <source>
        <dbReference type="Proteomes" id="UP000779507"/>
    </source>
</evidence>
<protein>
    <submittedName>
        <fullName evidence="1">Gliding motility-associated-like protein</fullName>
    </submittedName>
</protein>
<comment type="caution">
    <text evidence="1">The sequence shown here is derived from an EMBL/GenBank/DDBJ whole genome shotgun (WGS) entry which is preliminary data.</text>
</comment>
<keyword evidence="2" id="KW-1185">Reference proteome</keyword>
<gene>
    <name evidence="1" type="ORF">HNP98_003732</name>
</gene>
<dbReference type="Proteomes" id="UP000779507">
    <property type="component" value="Unassembled WGS sequence"/>
</dbReference>
<organism evidence="1 2">
    <name type="scientific">Hymenobacter caeli</name>
    <dbReference type="NCBI Taxonomy" id="2735894"/>
    <lineage>
        <taxon>Bacteria</taxon>
        <taxon>Pseudomonadati</taxon>
        <taxon>Bacteroidota</taxon>
        <taxon>Cytophagia</taxon>
        <taxon>Cytophagales</taxon>
        <taxon>Hymenobacteraceae</taxon>
        <taxon>Hymenobacter</taxon>
    </lineage>
</organism>
<name>A0ABX2FUM5_9BACT</name>
<dbReference type="EMBL" id="JABSNP010000022">
    <property type="protein sequence ID" value="NRT20888.1"/>
    <property type="molecule type" value="Genomic_DNA"/>
</dbReference>
<dbReference type="Pfam" id="PF13585">
    <property type="entry name" value="CHU_C"/>
    <property type="match status" value="1"/>
</dbReference>
<accession>A0ABX2FUM5</accession>
<proteinExistence type="predicted"/>